<dbReference type="EMBL" id="CP000874">
    <property type="protein sequence ID" value="ACP22186.1"/>
    <property type="molecule type" value="Genomic_DNA"/>
</dbReference>
<keyword evidence="1" id="KW-0614">Plasmid</keyword>
<dbReference type="Proteomes" id="UP000001054">
    <property type="component" value="Plasmid pNGR234b"/>
</dbReference>
<protein>
    <submittedName>
        <fullName evidence="1">Uncharacterized protein</fullName>
    </submittedName>
</protein>
<reference evidence="2" key="1">
    <citation type="journal article" date="2004" name="J. Bacteriol.">
        <title>An evolutionary hot spot: the pNGR234b replicon of Rhizobium sp. strain NGR234.</title>
        <authorList>
            <person name="Streit W.R."/>
            <person name="Schmitz R.A."/>
            <person name="Perret X."/>
            <person name="Staehelin C."/>
            <person name="Deakin W.J."/>
            <person name="Raasch C."/>
            <person name="Liesegang H."/>
            <person name="Broughton W.J."/>
        </authorList>
    </citation>
    <scope>NUCLEOTIDE SEQUENCE [LARGE SCALE GENOMIC DNA]</scope>
    <source>
        <strain evidence="2">NBRC 101917 / NGR234</strain>
    </source>
</reference>
<dbReference type="HOGENOM" id="CLU_2481161_0_0_5"/>
<dbReference type="AlphaFoldDB" id="C3KQ28"/>
<accession>C3KQ28</accession>
<sequence length="87" mass="9205">MPSQGCGHIAGARADAVPAGHVGDIKMVRLEVSFDLTWPKIEFPVCAKIFADVGARGAPSSLVLMLLPLLMTRSRGPAEGIPRFASF</sequence>
<evidence type="ECO:0000313" key="2">
    <source>
        <dbReference type="Proteomes" id="UP000001054"/>
    </source>
</evidence>
<dbReference type="KEGG" id="rhi:NGR_b07280"/>
<name>C3KQ28_SINFN</name>
<proteinExistence type="predicted"/>
<keyword evidence="2" id="KW-1185">Reference proteome</keyword>
<evidence type="ECO:0000313" key="1">
    <source>
        <dbReference type="EMBL" id="ACP22186.1"/>
    </source>
</evidence>
<reference evidence="1 2" key="2">
    <citation type="journal article" date="2009" name="Appl. Environ. Microbiol.">
        <title>Rhizobium sp. strain NGR234 possesses a remarkable number of secretion systems.</title>
        <authorList>
            <person name="Schmeisser C."/>
            <person name="Liesegang H."/>
            <person name="Krysciak D."/>
            <person name="Bakkou N."/>
            <person name="Le Quere A."/>
            <person name="Wollherr A."/>
            <person name="Heinemeyer I."/>
            <person name="Morgenstern B."/>
            <person name="Pommerening-Roeser A."/>
            <person name="Flores M."/>
            <person name="Palacios R."/>
            <person name="Brenner S."/>
            <person name="Gottschalk G."/>
            <person name="Schmitz R.A."/>
            <person name="Broughton W.J."/>
            <person name="Perret X."/>
            <person name="Strittmatter A.W."/>
            <person name="Streit W.R."/>
        </authorList>
    </citation>
    <scope>NUCLEOTIDE SEQUENCE [LARGE SCALE GENOMIC DNA]</scope>
    <source>
        <strain evidence="2">NBRC 101917 / NGR234</strain>
    </source>
</reference>
<organism evidence="1 2">
    <name type="scientific">Sinorhizobium fredii (strain NBRC 101917 / NGR234)</name>
    <dbReference type="NCBI Taxonomy" id="394"/>
    <lineage>
        <taxon>Bacteria</taxon>
        <taxon>Pseudomonadati</taxon>
        <taxon>Pseudomonadota</taxon>
        <taxon>Alphaproteobacteria</taxon>
        <taxon>Hyphomicrobiales</taxon>
        <taxon>Rhizobiaceae</taxon>
        <taxon>Sinorhizobium/Ensifer group</taxon>
        <taxon>Sinorhizobium</taxon>
    </lineage>
</organism>
<gene>
    <name evidence="1" type="ordered locus">NGR_b07280</name>
</gene>
<geneLocation type="plasmid" evidence="2">
    <name>sym pNGR234b</name>
</geneLocation>